<reference evidence="11" key="1">
    <citation type="submission" date="2020-11" db="EMBL/GenBank/DDBJ databases">
        <authorList>
            <consortium name="DOE Joint Genome Institute"/>
            <person name="Ahrendt S."/>
            <person name="Riley R."/>
            <person name="Andreopoulos W."/>
            <person name="Labutti K."/>
            <person name="Pangilinan J."/>
            <person name="Ruiz-Duenas F.J."/>
            <person name="Barrasa J.M."/>
            <person name="Sanchez-Garcia M."/>
            <person name="Camarero S."/>
            <person name="Miyauchi S."/>
            <person name="Serrano A."/>
            <person name="Linde D."/>
            <person name="Babiker R."/>
            <person name="Drula E."/>
            <person name="Ayuso-Fernandez I."/>
            <person name="Pacheco R."/>
            <person name="Padilla G."/>
            <person name="Ferreira P."/>
            <person name="Barriuso J."/>
            <person name="Kellner H."/>
            <person name="Castanera R."/>
            <person name="Alfaro M."/>
            <person name="Ramirez L."/>
            <person name="Pisabarro A.G."/>
            <person name="Kuo A."/>
            <person name="Tritt A."/>
            <person name="Lipzen A."/>
            <person name="He G."/>
            <person name="Yan M."/>
            <person name="Ng V."/>
            <person name="Cullen D."/>
            <person name="Martin F."/>
            <person name="Rosso M.-N."/>
            <person name="Henrissat B."/>
            <person name="Hibbett D."/>
            <person name="Martinez A.T."/>
            <person name="Grigoriev I.V."/>
        </authorList>
    </citation>
    <scope>NUCLEOTIDE SEQUENCE</scope>
    <source>
        <strain evidence="11">AH 40177</strain>
    </source>
</reference>
<keyword evidence="8 10" id="KW-0443">Lipid metabolism</keyword>
<evidence type="ECO:0000256" key="7">
    <source>
        <dbReference type="ARBA" id="ARBA00023055"/>
    </source>
</evidence>
<evidence type="ECO:0000256" key="10">
    <source>
        <dbReference type="RuleBase" id="RU368065"/>
    </source>
</evidence>
<dbReference type="GO" id="GO:0097036">
    <property type="term" value="P:regulation of plasma membrane sterol distribution"/>
    <property type="evidence" value="ECO:0007669"/>
    <property type="project" value="UniProtKB-UniRule"/>
</dbReference>
<keyword evidence="5 10" id="KW-0256">Endoplasmic reticulum</keyword>
<keyword evidence="10" id="KW-0333">Golgi apparatus</keyword>
<comment type="caution">
    <text evidence="11">The sequence shown here is derived from an EMBL/GenBank/DDBJ whole genome shotgun (WGS) entry which is preliminary data.</text>
</comment>
<keyword evidence="6 10" id="KW-1133">Transmembrane helix</keyword>
<dbReference type="GO" id="GO:0032366">
    <property type="term" value="P:intracellular sterol transport"/>
    <property type="evidence" value="ECO:0007669"/>
    <property type="project" value="UniProtKB-UniRule"/>
</dbReference>
<gene>
    <name evidence="11" type="ORF">BDP27DRAFT_1380387</name>
</gene>
<protein>
    <recommendedName>
        <fullName evidence="10">Protein ARV</fullName>
    </recommendedName>
</protein>
<sequence length="299" mass="34396">MPVCTTCTHWLPFLYTVYQSDYNLRLEQCPNCHSFAADPYVELDGLNILIELMLLRRAVYIHLLYNRGSEPRREDGTNDNTRKSEIEIQKKAMKKERNSWQLVLRLGLILTTIDAFIRWSQLNSMSRAFSPWAIETLSGFVRILVGSCIETVAFHAGIILAYYAVLRVFNKRPKSDISGEFRFSLIPLALFYSSFTKLFFLFLLTIWRPSRSQTNIEYPVFSENDLDREWTEWTVRNVLGGMSAGFGLRVIMDVHPVAATFVIVFGWFVKTRVSRLVLASGWIGQNVTSPEAWLASSIP</sequence>
<keyword evidence="10" id="KW-0746">Sphingolipid metabolism</keyword>
<comment type="subcellular location">
    <subcellularLocation>
        <location evidence="1 10">Endoplasmic reticulum membrane</location>
        <topology evidence="1 10">Multi-pass membrane protein</topology>
    </subcellularLocation>
    <subcellularLocation>
        <location evidence="10">Golgi apparatus membrane</location>
        <topology evidence="10">Multi-pass membrane protein</topology>
    </subcellularLocation>
</comment>
<evidence type="ECO:0000256" key="3">
    <source>
        <dbReference type="ARBA" id="ARBA00022448"/>
    </source>
</evidence>
<dbReference type="GO" id="GO:0016125">
    <property type="term" value="P:sterol metabolic process"/>
    <property type="evidence" value="ECO:0007669"/>
    <property type="project" value="UniProtKB-UniRule"/>
</dbReference>
<feature type="transmembrane region" description="Helical" evidence="10">
    <location>
        <begin position="246"/>
        <end position="269"/>
    </location>
</feature>
<dbReference type="EMBL" id="JADNRY010000008">
    <property type="protein sequence ID" value="KAF9075675.1"/>
    <property type="molecule type" value="Genomic_DNA"/>
</dbReference>
<keyword evidence="12" id="KW-1185">Reference proteome</keyword>
<dbReference type="OrthoDB" id="2192830at2759"/>
<dbReference type="PANTHER" id="PTHR14467:SF0">
    <property type="entry name" value="PROTEIN ARV1"/>
    <property type="match status" value="1"/>
</dbReference>
<keyword evidence="3 10" id="KW-0813">Transport</keyword>
<dbReference type="PANTHER" id="PTHR14467">
    <property type="entry name" value="ARV1"/>
    <property type="match status" value="1"/>
</dbReference>
<keyword evidence="9 10" id="KW-0472">Membrane</keyword>
<evidence type="ECO:0000313" key="11">
    <source>
        <dbReference type="EMBL" id="KAF9075675.1"/>
    </source>
</evidence>
<dbReference type="Proteomes" id="UP000772434">
    <property type="component" value="Unassembled WGS sequence"/>
</dbReference>
<dbReference type="AlphaFoldDB" id="A0A9P5UCZ5"/>
<evidence type="ECO:0000256" key="1">
    <source>
        <dbReference type="ARBA" id="ARBA00004477"/>
    </source>
</evidence>
<keyword evidence="4 10" id="KW-0812">Transmembrane</keyword>
<feature type="transmembrane region" description="Helical" evidence="10">
    <location>
        <begin position="140"/>
        <end position="165"/>
    </location>
</feature>
<dbReference type="GO" id="GO:0032541">
    <property type="term" value="C:cortical endoplasmic reticulum"/>
    <property type="evidence" value="ECO:0007669"/>
    <property type="project" value="TreeGrafter"/>
</dbReference>
<evidence type="ECO:0000256" key="8">
    <source>
        <dbReference type="ARBA" id="ARBA00023098"/>
    </source>
</evidence>
<keyword evidence="7 10" id="KW-0445">Lipid transport</keyword>
<evidence type="ECO:0000256" key="4">
    <source>
        <dbReference type="ARBA" id="ARBA00022692"/>
    </source>
</evidence>
<comment type="function">
    <text evidence="10">Mediator of sterol homeostasis involved in sterol uptake, trafficking and distribution into membranes.</text>
</comment>
<name>A0A9P5UCZ5_9AGAR</name>
<dbReference type="GO" id="GO:0006665">
    <property type="term" value="P:sphingolipid metabolic process"/>
    <property type="evidence" value="ECO:0007669"/>
    <property type="project" value="UniProtKB-UniRule"/>
</dbReference>
<evidence type="ECO:0000256" key="9">
    <source>
        <dbReference type="ARBA" id="ARBA00023136"/>
    </source>
</evidence>
<dbReference type="InterPro" id="IPR007290">
    <property type="entry name" value="Arv1"/>
</dbReference>
<accession>A0A9P5UCZ5</accession>
<organism evidence="11 12">
    <name type="scientific">Rhodocollybia butyracea</name>
    <dbReference type="NCBI Taxonomy" id="206335"/>
    <lineage>
        <taxon>Eukaryota</taxon>
        <taxon>Fungi</taxon>
        <taxon>Dikarya</taxon>
        <taxon>Basidiomycota</taxon>
        <taxon>Agaricomycotina</taxon>
        <taxon>Agaricomycetes</taxon>
        <taxon>Agaricomycetidae</taxon>
        <taxon>Agaricales</taxon>
        <taxon>Marasmiineae</taxon>
        <taxon>Omphalotaceae</taxon>
        <taxon>Rhodocollybia</taxon>
    </lineage>
</organism>
<comment type="similarity">
    <text evidence="2 10">Belongs to the ARV1 family.</text>
</comment>
<feature type="transmembrane region" description="Helical" evidence="10">
    <location>
        <begin position="185"/>
        <end position="207"/>
    </location>
</feature>
<evidence type="ECO:0000313" key="12">
    <source>
        <dbReference type="Proteomes" id="UP000772434"/>
    </source>
</evidence>
<comment type="function">
    <text evidence="10">Regulates also the sphingolipid metabolism.</text>
</comment>
<dbReference type="Pfam" id="PF04161">
    <property type="entry name" value="Arv1"/>
    <property type="match status" value="1"/>
</dbReference>
<dbReference type="GO" id="GO:0000139">
    <property type="term" value="C:Golgi membrane"/>
    <property type="evidence" value="ECO:0007669"/>
    <property type="project" value="UniProtKB-SubCell"/>
</dbReference>
<dbReference type="GO" id="GO:0005789">
    <property type="term" value="C:endoplasmic reticulum membrane"/>
    <property type="evidence" value="ECO:0007669"/>
    <property type="project" value="UniProtKB-SubCell"/>
</dbReference>
<feature type="transmembrane region" description="Helical" evidence="10">
    <location>
        <begin position="102"/>
        <end position="120"/>
    </location>
</feature>
<evidence type="ECO:0000256" key="6">
    <source>
        <dbReference type="ARBA" id="ARBA00022989"/>
    </source>
</evidence>
<evidence type="ECO:0000256" key="2">
    <source>
        <dbReference type="ARBA" id="ARBA00009187"/>
    </source>
</evidence>
<proteinExistence type="inferred from homology"/>
<evidence type="ECO:0000256" key="5">
    <source>
        <dbReference type="ARBA" id="ARBA00022824"/>
    </source>
</evidence>